<name>A0ACC3MTP3_9PEZI</name>
<reference evidence="1" key="1">
    <citation type="submission" date="2023-07" db="EMBL/GenBank/DDBJ databases">
        <title>Black Yeasts Isolated from many extreme environments.</title>
        <authorList>
            <person name="Coleine C."/>
            <person name="Stajich J.E."/>
            <person name="Selbmann L."/>
        </authorList>
    </citation>
    <scope>NUCLEOTIDE SEQUENCE</scope>
    <source>
        <strain evidence="1">CCFEE 5714</strain>
    </source>
</reference>
<organism evidence="1 2">
    <name type="scientific">Vermiconidia calcicola</name>
    <dbReference type="NCBI Taxonomy" id="1690605"/>
    <lineage>
        <taxon>Eukaryota</taxon>
        <taxon>Fungi</taxon>
        <taxon>Dikarya</taxon>
        <taxon>Ascomycota</taxon>
        <taxon>Pezizomycotina</taxon>
        <taxon>Dothideomycetes</taxon>
        <taxon>Dothideomycetidae</taxon>
        <taxon>Mycosphaerellales</taxon>
        <taxon>Extremaceae</taxon>
        <taxon>Vermiconidia</taxon>
    </lineage>
</organism>
<evidence type="ECO:0000313" key="1">
    <source>
        <dbReference type="EMBL" id="KAK3703537.1"/>
    </source>
</evidence>
<protein>
    <submittedName>
        <fullName evidence="1">Uncharacterized protein</fullName>
    </submittedName>
</protein>
<comment type="caution">
    <text evidence="1">The sequence shown here is derived from an EMBL/GenBank/DDBJ whole genome shotgun (WGS) entry which is preliminary data.</text>
</comment>
<proteinExistence type="predicted"/>
<gene>
    <name evidence="1" type="ORF">LTR37_014384</name>
</gene>
<evidence type="ECO:0000313" key="2">
    <source>
        <dbReference type="Proteomes" id="UP001281147"/>
    </source>
</evidence>
<dbReference type="EMBL" id="JAUTXU010000150">
    <property type="protein sequence ID" value="KAK3703537.1"/>
    <property type="molecule type" value="Genomic_DNA"/>
</dbReference>
<keyword evidence="2" id="KW-1185">Reference proteome</keyword>
<accession>A0ACC3MTP3</accession>
<dbReference type="Proteomes" id="UP001281147">
    <property type="component" value="Unassembled WGS sequence"/>
</dbReference>
<sequence length="748" mass="81930">MLDPMHGRPRPRTAPSTPLVEAPTSELFELPGSGPLDNIDKKPSCRQPGDGYFEHLSTKGPTSVTFGGSVIRPRSSPQETTTSFLGHPSPLTPRLGSRLRSHIDTKSLPKGNALDDAPAALFSTYSADNGIINQSDSPMALSIIRPVYSALAEPPPSSALPHSLPVSLDSSSQGIARFRRDQSDLPLPDQAERESENSLLEHISDMRASHEAHLKSLKETHEKEMASQQAYIAFLEKQRRSNIRPQREKCDEDPPIMTSRTNAPTSELLDLSSSEKTFRLHKLLVDGKQQHRELTAPTVSHELETLKCRVAQLKDIVRKANDNESALKNTIADLEGRLVAANNERLDVLEGFNEACARVRTLSERKAEMSGAYETTNGPLTKHRTPESATDGDPLWQQLEDLRRTVATQDAHIQRLEEVLSTVPNNDTGPPPFQAPELSELRTELESHKEMLATAREDCKKYNSLLHAELRRQTRSAARSTQPLQAEIEEQARSVVTEKLIQLEAAAERSGSFRSDPVTASTSGAQSAPLASVLENELLRCTQEVIKHKLQAKNYRKDLRKAHATIESLQAMALQRPPTPDRQSAGSSTSVPSPELPRTQFAHATIQQQYDTPGTAQSGLGISFFESERTPTKSLASATAAALLSPRSGVTSAVLSSPPRPKTPLSAHKKLPKPPPSPAPKAVARLPTTPPASNTKLQRNETLRSLSESIISSYAKRDTPPDQSLATMPPSIRSSAPLQSYSWSRAER</sequence>